<dbReference type="Gene3D" id="3.30.1870.10">
    <property type="entry name" value="EreA-like, domain 2"/>
    <property type="match status" value="1"/>
</dbReference>
<organism evidence="1 2">
    <name type="scientific">Nocardia terpenica</name>
    <dbReference type="NCBI Taxonomy" id="455432"/>
    <lineage>
        <taxon>Bacteria</taxon>
        <taxon>Bacillati</taxon>
        <taxon>Actinomycetota</taxon>
        <taxon>Actinomycetes</taxon>
        <taxon>Mycobacteriales</taxon>
        <taxon>Nocardiaceae</taxon>
        <taxon>Nocardia</taxon>
    </lineage>
</organism>
<name>A0A291RT04_9NOCA</name>
<protein>
    <submittedName>
        <fullName evidence="1">Erythromycin esterase</fullName>
    </submittedName>
</protein>
<dbReference type="InterPro" id="IPR016273">
    <property type="entry name" value="Emycin_Estase_proteobac"/>
</dbReference>
<dbReference type="GO" id="GO:0046677">
    <property type="term" value="P:response to antibiotic"/>
    <property type="evidence" value="ECO:0007669"/>
    <property type="project" value="InterPro"/>
</dbReference>
<dbReference type="Proteomes" id="UP000221961">
    <property type="component" value="Chromosome"/>
</dbReference>
<evidence type="ECO:0000313" key="1">
    <source>
        <dbReference type="EMBL" id="ATL70676.1"/>
    </source>
</evidence>
<dbReference type="Gene3D" id="3.40.1660.10">
    <property type="entry name" value="EreA-like (biosynthetic domain)"/>
    <property type="match status" value="1"/>
</dbReference>
<dbReference type="PANTHER" id="PTHR31299">
    <property type="entry name" value="ESTERASE, PUTATIVE (AFU_ORTHOLOGUE AFUA_1G05850)-RELATED"/>
    <property type="match status" value="1"/>
</dbReference>
<evidence type="ECO:0000313" key="2">
    <source>
        <dbReference type="Proteomes" id="UP000221961"/>
    </source>
</evidence>
<accession>A0A291RT04</accession>
<dbReference type="CDD" id="cd14728">
    <property type="entry name" value="Ere-like"/>
    <property type="match status" value="1"/>
</dbReference>
<dbReference type="KEGG" id="ntp:CRH09_35360"/>
<dbReference type="InterPro" id="IPR052036">
    <property type="entry name" value="Hydrolase/PRTase-associated"/>
</dbReference>
<dbReference type="Pfam" id="PF05139">
    <property type="entry name" value="Erythro_esteras"/>
    <property type="match status" value="1"/>
</dbReference>
<dbReference type="Gene3D" id="1.20.1440.30">
    <property type="entry name" value="Biosynthetic Protein domain"/>
    <property type="match status" value="1"/>
</dbReference>
<dbReference type="PANTHER" id="PTHR31299:SF0">
    <property type="entry name" value="ESTERASE, PUTATIVE (AFU_ORTHOLOGUE AFUA_1G05850)-RELATED"/>
    <property type="match status" value="1"/>
</dbReference>
<dbReference type="InterPro" id="IPR007815">
    <property type="entry name" value="Emycin_Estase"/>
</dbReference>
<proteinExistence type="predicted"/>
<sequence>MRPCRVPDVSSQDHVGAELAAWFRDHATLLGSLEADDSLDDLEPLRDIVGDARIVAVGEGAHFVTEFHRARQRVVRFLLERLGFTVVTYEFGFGAGFDVDRWVQGETDVELAVVSPAAARWGASDFLHWLRRYNATAARRVRFGGIDLPEAAGSLRPVLDPVADYLREVDPDSLPTLDAVLDIADRALAGAGSGAAAAPAWAALDPADQDAVTAGLARLLLRLRSLEPRHVSRCGRPRFEIARRLLEAATHTDYTFRAAAAMMAGRVADMSVREIYLAESVRWQLEQEDPGARMVLLAHNSHILRTPIDFGGTITGLPMGLHLDRTFGPDYRPVALTHTAGSVPEMAPNTAASVGFSLVEAELAAPEPGTVEAALVGAGLGERITLTDVRPSPRAEGRPLLDGILSQSTPMRMPVPDAFDAVLSVPTTTRDQTVQF</sequence>
<dbReference type="PIRSF" id="PIRSF000880">
    <property type="entry name" value="Eryth_est"/>
    <property type="match status" value="1"/>
</dbReference>
<dbReference type="EMBL" id="CP023778">
    <property type="protein sequence ID" value="ATL70676.1"/>
    <property type="molecule type" value="Genomic_DNA"/>
</dbReference>
<reference evidence="1 2" key="1">
    <citation type="submission" date="2017-10" db="EMBL/GenBank/DDBJ databases">
        <title>Comparative genomics between pathogenic Norcardia.</title>
        <authorList>
            <person name="Zeng L."/>
        </authorList>
    </citation>
    <scope>NUCLEOTIDE SEQUENCE [LARGE SCALE GENOMIC DNA]</scope>
    <source>
        <strain evidence="1 2">NC_YFY_NT001</strain>
    </source>
</reference>
<dbReference type="AlphaFoldDB" id="A0A291RT04"/>
<dbReference type="SUPFAM" id="SSF159501">
    <property type="entry name" value="EreA/ChaN-like"/>
    <property type="match status" value="1"/>
</dbReference>
<gene>
    <name evidence="1" type="ORF">CRH09_35360</name>
</gene>